<dbReference type="Proteomes" id="UP001341840">
    <property type="component" value="Unassembled WGS sequence"/>
</dbReference>
<sequence>MTIGSGNVDSSRYVDDTSGRPLEKRLTTRNTADRTAVCSSSSHINKTSQRIENENVYTHRTLENPAWEHSDVTTWTPLSNLTNCSSRGSIGLRSSLSGNSTHDCLKVNGISWDSEITLRNRKKILPGKTVIHEAHIVKNIARNPNVLFSNATVDNHQDVSKNQPMQLEKRLLSVVHDVAQPTTVNNMEAFIDLDPLVDYEGVNAYDDSNLDQDIDDSTIPYHDETIGVSGGVLVQMLISSALSVKHECGQMNGCPKPINRDNQSLAYVVWREKWCFCVYDIHRWN</sequence>
<gene>
    <name evidence="2" type="ORF">PIB30_021403</name>
</gene>
<accession>A0ABU6TA01</accession>
<feature type="compositionally biased region" description="Polar residues" evidence="1">
    <location>
        <begin position="1"/>
        <end position="10"/>
    </location>
</feature>
<name>A0ABU6TA01_9FABA</name>
<organism evidence="2 3">
    <name type="scientific">Stylosanthes scabra</name>
    <dbReference type="NCBI Taxonomy" id="79078"/>
    <lineage>
        <taxon>Eukaryota</taxon>
        <taxon>Viridiplantae</taxon>
        <taxon>Streptophyta</taxon>
        <taxon>Embryophyta</taxon>
        <taxon>Tracheophyta</taxon>
        <taxon>Spermatophyta</taxon>
        <taxon>Magnoliopsida</taxon>
        <taxon>eudicotyledons</taxon>
        <taxon>Gunneridae</taxon>
        <taxon>Pentapetalae</taxon>
        <taxon>rosids</taxon>
        <taxon>fabids</taxon>
        <taxon>Fabales</taxon>
        <taxon>Fabaceae</taxon>
        <taxon>Papilionoideae</taxon>
        <taxon>50 kb inversion clade</taxon>
        <taxon>dalbergioids sensu lato</taxon>
        <taxon>Dalbergieae</taxon>
        <taxon>Pterocarpus clade</taxon>
        <taxon>Stylosanthes</taxon>
    </lineage>
</organism>
<dbReference type="EMBL" id="JASCZI010090691">
    <property type="protein sequence ID" value="MED6145046.1"/>
    <property type="molecule type" value="Genomic_DNA"/>
</dbReference>
<reference evidence="2 3" key="1">
    <citation type="journal article" date="2023" name="Plants (Basel)">
        <title>Bridging the Gap: Combining Genomics and Transcriptomics Approaches to Understand Stylosanthes scabra, an Orphan Legume from the Brazilian Caatinga.</title>
        <authorList>
            <person name="Ferreira-Neto J.R.C."/>
            <person name="da Silva M.D."/>
            <person name="Binneck E."/>
            <person name="de Melo N.F."/>
            <person name="da Silva R.H."/>
            <person name="de Melo A.L.T.M."/>
            <person name="Pandolfi V."/>
            <person name="Bustamante F.O."/>
            <person name="Brasileiro-Vidal A.C."/>
            <person name="Benko-Iseppon A.M."/>
        </authorList>
    </citation>
    <scope>NUCLEOTIDE SEQUENCE [LARGE SCALE GENOMIC DNA]</scope>
    <source>
        <tissue evidence="2">Leaves</tissue>
    </source>
</reference>
<evidence type="ECO:0000313" key="3">
    <source>
        <dbReference type="Proteomes" id="UP001341840"/>
    </source>
</evidence>
<evidence type="ECO:0000256" key="1">
    <source>
        <dbReference type="SAM" id="MobiDB-lite"/>
    </source>
</evidence>
<evidence type="ECO:0000313" key="2">
    <source>
        <dbReference type="EMBL" id="MED6145046.1"/>
    </source>
</evidence>
<feature type="compositionally biased region" description="Basic and acidic residues" evidence="1">
    <location>
        <begin position="12"/>
        <end position="26"/>
    </location>
</feature>
<keyword evidence="3" id="KW-1185">Reference proteome</keyword>
<comment type="caution">
    <text evidence="2">The sequence shown here is derived from an EMBL/GenBank/DDBJ whole genome shotgun (WGS) entry which is preliminary data.</text>
</comment>
<feature type="region of interest" description="Disordered" evidence="1">
    <location>
        <begin position="1"/>
        <end position="47"/>
    </location>
</feature>
<feature type="compositionally biased region" description="Polar residues" evidence="1">
    <location>
        <begin position="37"/>
        <end position="47"/>
    </location>
</feature>
<proteinExistence type="predicted"/>
<protein>
    <submittedName>
        <fullName evidence="2">Uncharacterized protein</fullName>
    </submittedName>
</protein>